<protein>
    <recommendedName>
        <fullName evidence="3">Major tail protein</fullName>
    </recommendedName>
</protein>
<sequence length="259" mass="28139">MAYVKETALIGGRFKLGPAGGRKPTEFVGVVGSAQEQIEQSEIRIPDTTSPLSGTWDSLAKIDRFILNIQFREINSRVLSSLLYADVTEVPSDTITGEEVELAVGMTTALDKMPLTITAVTGPGDVEYQEDEDWRMTGAGIEVLPDSDLATAIEGSAEPFIATVDYTSATFDAVEVLTNSGKEWYLLFEGSNAVGQKGRFNGHYWRVKFQPTESRDVIGVDDFMALPAVCEVLREDSRASAAGDPKSAYARLDKEKIVG</sequence>
<reference evidence="1 2" key="1">
    <citation type="submission" date="2016-10" db="EMBL/GenBank/DDBJ databases">
        <authorList>
            <person name="de Groot N.N."/>
        </authorList>
    </citation>
    <scope>NUCLEOTIDE SEQUENCE [LARGE SCALE GENOMIC DNA]</scope>
    <source>
        <strain evidence="1 2">JCM 18415</strain>
    </source>
</reference>
<gene>
    <name evidence="1" type="ORF">SAMN05216578_102255</name>
</gene>
<evidence type="ECO:0000313" key="2">
    <source>
        <dbReference type="Proteomes" id="UP000242815"/>
    </source>
</evidence>
<name>A0A1I6AND3_9GAMM</name>
<dbReference type="Proteomes" id="UP000242815">
    <property type="component" value="Unassembled WGS sequence"/>
</dbReference>
<dbReference type="RefSeq" id="WP_090537360.1">
    <property type="nucleotide sequence ID" value="NZ_FOYD01000002.1"/>
</dbReference>
<evidence type="ECO:0000313" key="1">
    <source>
        <dbReference type="EMBL" id="SFQ70162.1"/>
    </source>
</evidence>
<dbReference type="EMBL" id="FOYD01000002">
    <property type="protein sequence ID" value="SFQ70162.1"/>
    <property type="molecule type" value="Genomic_DNA"/>
</dbReference>
<dbReference type="STRING" id="1002526.SAMN05216578_102255"/>
<accession>A0A1I6AND3</accession>
<evidence type="ECO:0008006" key="3">
    <source>
        <dbReference type="Google" id="ProtNLM"/>
    </source>
</evidence>
<organism evidence="1 2">
    <name type="scientific">Halopseudomonas formosensis</name>
    <dbReference type="NCBI Taxonomy" id="1002526"/>
    <lineage>
        <taxon>Bacteria</taxon>
        <taxon>Pseudomonadati</taxon>
        <taxon>Pseudomonadota</taxon>
        <taxon>Gammaproteobacteria</taxon>
        <taxon>Pseudomonadales</taxon>
        <taxon>Pseudomonadaceae</taxon>
        <taxon>Halopseudomonas</taxon>
    </lineage>
</organism>
<proteinExistence type="predicted"/>
<dbReference type="AlphaFoldDB" id="A0A1I6AND3"/>
<dbReference type="OrthoDB" id="6998958at2"/>